<reference evidence="2" key="1">
    <citation type="submission" date="2022-11" db="UniProtKB">
        <authorList>
            <consortium name="WormBaseParasite"/>
        </authorList>
    </citation>
    <scope>IDENTIFICATION</scope>
</reference>
<organism evidence="1 2">
    <name type="scientific">Romanomermis culicivorax</name>
    <name type="common">Nematode worm</name>
    <dbReference type="NCBI Taxonomy" id="13658"/>
    <lineage>
        <taxon>Eukaryota</taxon>
        <taxon>Metazoa</taxon>
        <taxon>Ecdysozoa</taxon>
        <taxon>Nematoda</taxon>
        <taxon>Enoplea</taxon>
        <taxon>Dorylaimia</taxon>
        <taxon>Mermithida</taxon>
        <taxon>Mermithoidea</taxon>
        <taxon>Mermithidae</taxon>
        <taxon>Romanomermis</taxon>
    </lineage>
</organism>
<dbReference type="AlphaFoldDB" id="A0A915I573"/>
<accession>A0A915I573</accession>
<evidence type="ECO:0000313" key="1">
    <source>
        <dbReference type="Proteomes" id="UP000887565"/>
    </source>
</evidence>
<protein>
    <submittedName>
        <fullName evidence="2">Uncharacterized protein</fullName>
    </submittedName>
</protein>
<keyword evidence="1" id="KW-1185">Reference proteome</keyword>
<dbReference type="Proteomes" id="UP000887565">
    <property type="component" value="Unplaced"/>
</dbReference>
<proteinExistence type="predicted"/>
<evidence type="ECO:0000313" key="2">
    <source>
        <dbReference type="WBParaSite" id="nRc.2.0.1.t08906-RA"/>
    </source>
</evidence>
<name>A0A915I573_ROMCU</name>
<sequence>KCPDGVEKKKNIFTSIVATLENEPAGKTIYSLLDKRLLDMRLQEEEVDPVNTKLNYLEYGIMLAEEEAFQATWLELCHHAQRYLDMICQLLQFDATLRAQAFLQRTDIFAKFTSQAFSIWRCKKVNATLIHWDYKVGNVCHKCLPVRIDK</sequence>
<dbReference type="WBParaSite" id="nRc.2.0.1.t08906-RA">
    <property type="protein sequence ID" value="nRc.2.0.1.t08906-RA"/>
    <property type="gene ID" value="nRc.2.0.1.g08906"/>
</dbReference>